<feature type="transmembrane region" description="Helical" evidence="1">
    <location>
        <begin position="101"/>
        <end position="118"/>
    </location>
</feature>
<sequence>MRRRIIGMTFLTCLVLFLGVVGVKLSYQALIDPPIDQSTGNWVHIPSTILPTKKVIYAKKEQIIKQPDSSKSGKEGYRKEPKKKKSIELGQGFLTDAINQIARVTPWIVALVIIFYLYRRQRFNRMKWSFRSRYPTKRSPASLPLSSEALSLSEESMLDSKIREAVRVFNRSLAPAQQRRTHETLTEWLTRLEVTVPHEIYQLVRYADVAEQTLDPSRRIAFLEQLKQNQTRLV</sequence>
<organism evidence="2 3">
    <name type="scientific">Exiguobacterium indicum</name>
    <dbReference type="NCBI Taxonomy" id="296995"/>
    <lineage>
        <taxon>Bacteria</taxon>
        <taxon>Bacillati</taxon>
        <taxon>Bacillota</taxon>
        <taxon>Bacilli</taxon>
        <taxon>Bacillales</taxon>
        <taxon>Bacillales Family XII. Incertae Sedis</taxon>
        <taxon>Exiguobacterium</taxon>
    </lineage>
</organism>
<evidence type="ECO:0000313" key="2">
    <source>
        <dbReference type="EMBL" id="KSU50938.1"/>
    </source>
</evidence>
<evidence type="ECO:0000313" key="3">
    <source>
        <dbReference type="Proteomes" id="UP000053797"/>
    </source>
</evidence>
<evidence type="ECO:0000256" key="1">
    <source>
        <dbReference type="SAM" id="Phobius"/>
    </source>
</evidence>
<protein>
    <submittedName>
        <fullName evidence="2">Uncharacterized protein</fullName>
    </submittedName>
</protein>
<accession>A0A0V8GL67</accession>
<dbReference type="EMBL" id="LNQL01000001">
    <property type="protein sequence ID" value="KSU50938.1"/>
    <property type="molecule type" value="Genomic_DNA"/>
</dbReference>
<comment type="caution">
    <text evidence="2">The sequence shown here is derived from an EMBL/GenBank/DDBJ whole genome shotgun (WGS) entry which is preliminary data.</text>
</comment>
<dbReference type="OrthoDB" id="2356960at2"/>
<gene>
    <name evidence="2" type="ORF">AS033_06035</name>
</gene>
<dbReference type="RefSeq" id="WP_058264963.1">
    <property type="nucleotide sequence ID" value="NZ_FMYN01000001.1"/>
</dbReference>
<name>A0A0V8GL67_9BACL</name>
<proteinExistence type="predicted"/>
<keyword evidence="1" id="KW-0812">Transmembrane</keyword>
<dbReference type="AlphaFoldDB" id="A0A0V8GL67"/>
<keyword evidence="1" id="KW-1133">Transmembrane helix</keyword>
<dbReference type="Proteomes" id="UP000053797">
    <property type="component" value="Unassembled WGS sequence"/>
</dbReference>
<keyword evidence="1" id="KW-0472">Membrane</keyword>
<reference evidence="2 3" key="1">
    <citation type="journal article" date="2015" name="Int. J. Syst. Evol. Microbiol.">
        <title>Exiguobacterium enclense sp. nov., isolated from sediment.</title>
        <authorList>
            <person name="Dastager S.G."/>
            <person name="Mawlankar R."/>
            <person name="Sonalkar V.V."/>
            <person name="Thorat M.N."/>
            <person name="Mual P."/>
            <person name="Verma A."/>
            <person name="Krishnamurthi S."/>
            <person name="Tang S.K."/>
            <person name="Li W.J."/>
        </authorList>
    </citation>
    <scope>NUCLEOTIDE SEQUENCE [LARGE SCALE GENOMIC DNA]</scope>
    <source>
        <strain evidence="2 3">NIO-1109</strain>
    </source>
</reference>